<protein>
    <submittedName>
        <fullName evidence="3">Response regulator</fullName>
    </submittedName>
</protein>
<accession>A0A2W1NTK2</accession>
<dbReference type="InterPro" id="IPR001789">
    <property type="entry name" value="Sig_transdc_resp-reg_receiver"/>
</dbReference>
<dbReference type="InterPro" id="IPR011006">
    <property type="entry name" value="CheY-like_superfamily"/>
</dbReference>
<dbReference type="Gene3D" id="3.40.50.2300">
    <property type="match status" value="1"/>
</dbReference>
<dbReference type="SUPFAM" id="SSF52172">
    <property type="entry name" value="CheY-like"/>
    <property type="match status" value="1"/>
</dbReference>
<feature type="domain" description="Response regulatory" evidence="2">
    <location>
        <begin position="2"/>
        <end position="118"/>
    </location>
</feature>
<dbReference type="RefSeq" id="WP_089199932.1">
    <property type="nucleotide sequence ID" value="NZ_NHRJ02000004.1"/>
</dbReference>
<proteinExistence type="predicted"/>
<feature type="modified residue" description="4-aspartylphosphate" evidence="1">
    <location>
        <position position="53"/>
    </location>
</feature>
<sequence length="281" mass="31928">MKLILIEDEPEALLGMRKAVESIDLEFALYTSNNGEEALSVILDQRPDLIVTDIMLPYITGLEIVEQVTSQEYQPKVIVVSGYNDFEYARRSIQVGAMDYLLKPFGTDDFTGKIRRAIESIQQENMLMQQMKQQQAFAEIGNRSMRDAYLTDFCLRRTSLEEHLYQRLCLWELEWLANGALTLIVLDTKGYPDGKPLGREFSLQTFAIGNVVQELLHDHAASVLFKDPQNRWVILTADEDIEGLSTSIVTGINQYQKIPIALGASPERCRSRIFMPPTTSL</sequence>
<gene>
    <name evidence="3" type="ORF">CBW46_010385</name>
</gene>
<evidence type="ECO:0000313" key="3">
    <source>
        <dbReference type="EMBL" id="PZE21076.1"/>
    </source>
</evidence>
<comment type="caution">
    <text evidence="3">The sequence shown here is derived from an EMBL/GenBank/DDBJ whole genome shotgun (WGS) entry which is preliminary data.</text>
</comment>
<dbReference type="AlphaFoldDB" id="A0A2W1NTK2"/>
<name>A0A2W1NTK2_PAEXE</name>
<dbReference type="PANTHER" id="PTHR45526">
    <property type="entry name" value="TRANSCRIPTIONAL REGULATORY PROTEIN DPIA"/>
    <property type="match status" value="1"/>
</dbReference>
<dbReference type="Pfam" id="PF00072">
    <property type="entry name" value="Response_reg"/>
    <property type="match status" value="1"/>
</dbReference>
<dbReference type="OrthoDB" id="9794370at2"/>
<dbReference type="SMART" id="SM00448">
    <property type="entry name" value="REC"/>
    <property type="match status" value="1"/>
</dbReference>
<dbReference type="GO" id="GO:0000156">
    <property type="term" value="F:phosphorelay response regulator activity"/>
    <property type="evidence" value="ECO:0007669"/>
    <property type="project" value="TreeGrafter"/>
</dbReference>
<evidence type="ECO:0000256" key="1">
    <source>
        <dbReference type="PROSITE-ProRule" id="PRU00169"/>
    </source>
</evidence>
<organism evidence="3 4">
    <name type="scientific">Paenibacillus xerothermodurans</name>
    <dbReference type="NCBI Taxonomy" id="1977292"/>
    <lineage>
        <taxon>Bacteria</taxon>
        <taxon>Bacillati</taxon>
        <taxon>Bacillota</taxon>
        <taxon>Bacilli</taxon>
        <taxon>Bacillales</taxon>
        <taxon>Paenibacillaceae</taxon>
        <taxon>Paenibacillus</taxon>
    </lineage>
</organism>
<dbReference type="Proteomes" id="UP000214746">
    <property type="component" value="Unassembled WGS sequence"/>
</dbReference>
<keyword evidence="1" id="KW-0597">Phosphoprotein</keyword>
<dbReference type="InterPro" id="IPR051271">
    <property type="entry name" value="2C-system_Tx_regulators"/>
</dbReference>
<dbReference type="PROSITE" id="PS50110">
    <property type="entry name" value="RESPONSE_REGULATORY"/>
    <property type="match status" value="1"/>
</dbReference>
<evidence type="ECO:0000313" key="4">
    <source>
        <dbReference type="Proteomes" id="UP000214746"/>
    </source>
</evidence>
<dbReference type="EMBL" id="NHRJ02000004">
    <property type="protein sequence ID" value="PZE21076.1"/>
    <property type="molecule type" value="Genomic_DNA"/>
</dbReference>
<keyword evidence="4" id="KW-1185">Reference proteome</keyword>
<dbReference type="CDD" id="cd17536">
    <property type="entry name" value="REC_YesN-like"/>
    <property type="match status" value="1"/>
</dbReference>
<evidence type="ECO:0000259" key="2">
    <source>
        <dbReference type="PROSITE" id="PS50110"/>
    </source>
</evidence>
<reference evidence="3" key="1">
    <citation type="submission" date="2018-06" db="EMBL/GenBank/DDBJ databases">
        <title>Paenibacillus xerothermodurans sp. nov. an extremely dry heat resistant spore forming bacterium isolated from the soil of Cape Canaveral, Florida.</title>
        <authorList>
            <person name="Seuylemezian A."/>
            <person name="Kaur N."/>
            <person name="Patil P."/>
            <person name="Patil P."/>
            <person name="Mayilraj S."/>
            <person name="Vaishampayan P."/>
        </authorList>
    </citation>
    <scope>NUCLEOTIDE SEQUENCE [LARGE SCALE GENOMIC DNA]</scope>
    <source>
        <strain evidence="3">ATCC 27380</strain>
    </source>
</reference>
<dbReference type="PANTHER" id="PTHR45526:SF1">
    <property type="entry name" value="TRANSCRIPTIONAL REGULATORY PROTEIN DCUR-RELATED"/>
    <property type="match status" value="1"/>
</dbReference>